<accession>A0ABT7UNT4</accession>
<dbReference type="Proteomes" id="UP001529380">
    <property type="component" value="Unassembled WGS sequence"/>
</dbReference>
<evidence type="ECO:0000256" key="1">
    <source>
        <dbReference type="SAM" id="Phobius"/>
    </source>
</evidence>
<keyword evidence="1" id="KW-0812">Transmembrane</keyword>
<proteinExistence type="predicted"/>
<feature type="transmembrane region" description="Helical" evidence="1">
    <location>
        <begin position="198"/>
        <end position="219"/>
    </location>
</feature>
<organism evidence="2 3">
    <name type="scientific">Allofournierella massiliensis</name>
    <dbReference type="NCBI Taxonomy" id="1650663"/>
    <lineage>
        <taxon>Bacteria</taxon>
        <taxon>Bacillati</taxon>
        <taxon>Bacillota</taxon>
        <taxon>Clostridia</taxon>
        <taxon>Eubacteriales</taxon>
        <taxon>Oscillospiraceae</taxon>
        <taxon>Allofournierella</taxon>
    </lineage>
</organism>
<name>A0ABT7UNT4_9FIRM</name>
<feature type="transmembrane region" description="Helical" evidence="1">
    <location>
        <begin position="21"/>
        <end position="42"/>
    </location>
</feature>
<feature type="transmembrane region" description="Helical" evidence="1">
    <location>
        <begin position="94"/>
        <end position="119"/>
    </location>
</feature>
<keyword evidence="1" id="KW-0472">Membrane</keyword>
<reference evidence="2 3" key="1">
    <citation type="submission" date="2023-06" db="EMBL/GenBank/DDBJ databases">
        <title>Identification and characterization of horizontal gene transfer across gut microbiota members of farm animals based on homology search.</title>
        <authorList>
            <person name="Schwarzerova J."/>
            <person name="Nykrynova M."/>
            <person name="Jureckova K."/>
            <person name="Cejkova D."/>
            <person name="Rychlik I."/>
        </authorList>
    </citation>
    <scope>NUCLEOTIDE SEQUENCE [LARGE SCALE GENOMIC DNA]</scope>
    <source>
        <strain evidence="2 3">ET340</strain>
    </source>
</reference>
<comment type="caution">
    <text evidence="2">The sequence shown here is derived from an EMBL/GenBank/DDBJ whole genome shotgun (WGS) entry which is preliminary data.</text>
</comment>
<gene>
    <name evidence="2" type="ORF">QUW08_04510</name>
</gene>
<keyword evidence="3" id="KW-1185">Reference proteome</keyword>
<dbReference type="EMBL" id="JAUDCL010000005">
    <property type="protein sequence ID" value="MDM8200559.1"/>
    <property type="molecule type" value="Genomic_DNA"/>
</dbReference>
<feature type="transmembrane region" description="Helical" evidence="1">
    <location>
        <begin position="54"/>
        <end position="74"/>
    </location>
</feature>
<protein>
    <submittedName>
        <fullName evidence="2">Uncharacterized protein</fullName>
    </submittedName>
</protein>
<evidence type="ECO:0000313" key="3">
    <source>
        <dbReference type="Proteomes" id="UP001529380"/>
    </source>
</evidence>
<evidence type="ECO:0000313" key="2">
    <source>
        <dbReference type="EMBL" id="MDM8200559.1"/>
    </source>
</evidence>
<sequence length="233" mass="26278">MVDLSIRGRLRRTVERWRRDYSFQTMAGACVSFCVTLLFAFYHGYLGLCFSSAWHKSIGIFYLLLTAIRGCVLLSEKRNISRPEEMRRICRRRIFLISSRMLLLLDLSLITPIILMALLAKPTNIGIHPAIAMATYTTYKIIAASLHIHKQKRASHQNLLISELRVINFIDALVSILTLQSTLILVNQESSDTSSMLPLTASSSAVIYSILVITTLCMLRNGMAESKATRPEP</sequence>
<feature type="transmembrane region" description="Helical" evidence="1">
    <location>
        <begin position="166"/>
        <end position="186"/>
    </location>
</feature>
<keyword evidence="1" id="KW-1133">Transmembrane helix</keyword>
<feature type="transmembrane region" description="Helical" evidence="1">
    <location>
        <begin position="125"/>
        <end position="146"/>
    </location>
</feature>